<gene>
    <name evidence="2" type="ORF">E7811_00440</name>
</gene>
<evidence type="ECO:0000313" key="2">
    <source>
        <dbReference type="EMBL" id="THD84262.1"/>
    </source>
</evidence>
<sequence length="166" mass="17379">MPALLSRYATPFITGLFLVSLVTGLALFFHVGPSGLHGAHEILSLVLILPVILHVWKNWRPMTAYFRRAPMIVALVLSAVAMGPFLMPQDGTSGGRPPQFALAQAVLAAPPETVAPVLGLSAEGLVQTLRATGFEAAADGVALRDIAARSGKTEGDMALALMAGRP</sequence>
<evidence type="ECO:0000313" key="3">
    <source>
        <dbReference type="Proteomes" id="UP000309450"/>
    </source>
</evidence>
<proteinExistence type="predicted"/>
<dbReference type="Proteomes" id="UP000309450">
    <property type="component" value="Unassembled WGS sequence"/>
</dbReference>
<keyword evidence="3" id="KW-1185">Reference proteome</keyword>
<name>A0A4V3V0K3_9RHOB</name>
<protein>
    <submittedName>
        <fullName evidence="2">DUF4405 domain-containing protein</fullName>
    </submittedName>
</protein>
<keyword evidence="1" id="KW-0472">Membrane</keyword>
<keyword evidence="1" id="KW-1133">Transmembrane helix</keyword>
<dbReference type="EMBL" id="SSND01000001">
    <property type="protein sequence ID" value="THD84262.1"/>
    <property type="molecule type" value="Genomic_DNA"/>
</dbReference>
<keyword evidence="1" id="KW-0812">Transmembrane</keyword>
<feature type="transmembrane region" description="Helical" evidence="1">
    <location>
        <begin position="38"/>
        <end position="56"/>
    </location>
</feature>
<dbReference type="RefSeq" id="WP_136392644.1">
    <property type="nucleotide sequence ID" value="NZ_SSND01000001.1"/>
</dbReference>
<dbReference type="AlphaFoldDB" id="A0A4V3V0K3"/>
<organism evidence="2 3">
    <name type="scientific">Aliigemmobacter aestuarii</name>
    <dbReference type="NCBI Taxonomy" id="1445661"/>
    <lineage>
        <taxon>Bacteria</taxon>
        <taxon>Pseudomonadati</taxon>
        <taxon>Pseudomonadota</taxon>
        <taxon>Alphaproteobacteria</taxon>
        <taxon>Rhodobacterales</taxon>
        <taxon>Paracoccaceae</taxon>
        <taxon>Aliigemmobacter</taxon>
    </lineage>
</organism>
<accession>A0A4V3V0K3</accession>
<comment type="caution">
    <text evidence="2">The sequence shown here is derived from an EMBL/GenBank/DDBJ whole genome shotgun (WGS) entry which is preliminary data.</text>
</comment>
<reference evidence="2 3" key="1">
    <citation type="submission" date="2019-04" db="EMBL/GenBank/DDBJ databases">
        <title>Draft genome sequence of Gemmobacter aestuarii sp. nov.</title>
        <authorList>
            <person name="Hameed A."/>
            <person name="Lin S.-Y."/>
            <person name="Shahina M."/>
            <person name="Lai W.-A."/>
            <person name="Young C.-C."/>
        </authorList>
    </citation>
    <scope>NUCLEOTIDE SEQUENCE [LARGE SCALE GENOMIC DNA]</scope>
    <source>
        <strain evidence="2 3">CC-PW-75</strain>
    </source>
</reference>
<dbReference type="OrthoDB" id="5339490at2"/>
<evidence type="ECO:0000256" key="1">
    <source>
        <dbReference type="SAM" id="Phobius"/>
    </source>
</evidence>
<feature type="transmembrane region" description="Helical" evidence="1">
    <location>
        <begin position="12"/>
        <end position="32"/>
    </location>
</feature>
<feature type="transmembrane region" description="Helical" evidence="1">
    <location>
        <begin position="68"/>
        <end position="87"/>
    </location>
</feature>